<dbReference type="RefSeq" id="XP_016610746.1">
    <property type="nucleotide sequence ID" value="XM_016750103.1"/>
</dbReference>
<dbReference type="GO" id="GO:0006887">
    <property type="term" value="P:exocytosis"/>
    <property type="evidence" value="ECO:0007669"/>
    <property type="project" value="TreeGrafter"/>
</dbReference>
<dbReference type="PANTHER" id="PTHR19305">
    <property type="entry name" value="SYNAPTOSOMAL ASSOCIATED PROTEIN"/>
    <property type="match status" value="1"/>
</dbReference>
<dbReference type="InParanoid" id="A0A0L0HNP9"/>
<dbReference type="Proteomes" id="UP000053201">
    <property type="component" value="Unassembled WGS sequence"/>
</dbReference>
<evidence type="ECO:0000259" key="3">
    <source>
        <dbReference type="PROSITE" id="PS50192"/>
    </source>
</evidence>
<dbReference type="FunCoup" id="A0A0L0HNP9">
    <property type="interactions" value="23"/>
</dbReference>
<gene>
    <name evidence="4" type="ORF">SPPG_01790</name>
</gene>
<dbReference type="OMA" id="ANTEMHL"/>
<dbReference type="GeneID" id="27685427"/>
<feature type="compositionally biased region" description="Basic and acidic residues" evidence="2">
    <location>
        <begin position="151"/>
        <end position="177"/>
    </location>
</feature>
<dbReference type="GO" id="GO:0006906">
    <property type="term" value="P:vesicle fusion"/>
    <property type="evidence" value="ECO:0007669"/>
    <property type="project" value="TreeGrafter"/>
</dbReference>
<name>A0A0L0HNP9_SPIPD</name>
<feature type="region of interest" description="Disordered" evidence="2">
    <location>
        <begin position="35"/>
        <end position="63"/>
    </location>
</feature>
<feature type="region of interest" description="Disordered" evidence="2">
    <location>
        <begin position="1"/>
        <end position="21"/>
    </location>
</feature>
<feature type="compositionally biased region" description="Basic and acidic residues" evidence="2">
    <location>
        <begin position="1"/>
        <end position="11"/>
    </location>
</feature>
<accession>A0A0L0HNP9</accession>
<evidence type="ECO:0000256" key="1">
    <source>
        <dbReference type="ARBA" id="ARBA00009480"/>
    </source>
</evidence>
<evidence type="ECO:0000313" key="5">
    <source>
        <dbReference type="Proteomes" id="UP000053201"/>
    </source>
</evidence>
<keyword evidence="5" id="KW-1185">Reference proteome</keyword>
<dbReference type="GO" id="GO:0019905">
    <property type="term" value="F:syntaxin binding"/>
    <property type="evidence" value="ECO:0007669"/>
    <property type="project" value="TreeGrafter"/>
</dbReference>
<dbReference type="GO" id="GO:0031201">
    <property type="term" value="C:SNARE complex"/>
    <property type="evidence" value="ECO:0007669"/>
    <property type="project" value="TreeGrafter"/>
</dbReference>
<dbReference type="VEuPathDB" id="FungiDB:SPPG_01790"/>
<dbReference type="eggNOG" id="KOG3065">
    <property type="taxonomic scope" value="Eukaryota"/>
</dbReference>
<dbReference type="EMBL" id="KQ257452">
    <property type="protein sequence ID" value="KND02707.1"/>
    <property type="molecule type" value="Genomic_DNA"/>
</dbReference>
<protein>
    <recommendedName>
        <fullName evidence="3">t-SNARE coiled-coil homology domain-containing protein</fullName>
    </recommendedName>
</protein>
<dbReference type="SUPFAM" id="SSF58038">
    <property type="entry name" value="SNARE fusion complex"/>
    <property type="match status" value="2"/>
</dbReference>
<dbReference type="PANTHER" id="PTHR19305:SF9">
    <property type="entry name" value="SYNAPTOSOMAL-ASSOCIATED PROTEIN 29"/>
    <property type="match status" value="1"/>
</dbReference>
<feature type="domain" description="T-SNARE coiled-coil homology" evidence="3">
    <location>
        <begin position="69"/>
        <end position="131"/>
    </location>
</feature>
<dbReference type="STRING" id="645134.A0A0L0HNP9"/>
<dbReference type="AlphaFoldDB" id="A0A0L0HNP9"/>
<dbReference type="InterPro" id="IPR000727">
    <property type="entry name" value="T_SNARE_dom"/>
</dbReference>
<feature type="compositionally biased region" description="Acidic residues" evidence="2">
    <location>
        <begin position="50"/>
        <end position="62"/>
    </location>
</feature>
<reference evidence="4 5" key="1">
    <citation type="submission" date="2009-08" db="EMBL/GenBank/DDBJ databases">
        <title>The Genome Sequence of Spizellomyces punctatus strain DAOM BR117.</title>
        <authorList>
            <consortium name="The Broad Institute Genome Sequencing Platform"/>
            <person name="Russ C."/>
            <person name="Cuomo C."/>
            <person name="Shea T."/>
            <person name="Young S.K."/>
            <person name="Zeng Q."/>
            <person name="Koehrsen M."/>
            <person name="Haas B."/>
            <person name="Borodovsky M."/>
            <person name="Guigo R."/>
            <person name="Alvarado L."/>
            <person name="Berlin A."/>
            <person name="Bochicchio J."/>
            <person name="Borenstein D."/>
            <person name="Chapman S."/>
            <person name="Chen Z."/>
            <person name="Engels R."/>
            <person name="Freedman E."/>
            <person name="Gellesch M."/>
            <person name="Goldberg J."/>
            <person name="Griggs A."/>
            <person name="Gujja S."/>
            <person name="Heiman D."/>
            <person name="Hepburn T."/>
            <person name="Howarth C."/>
            <person name="Jen D."/>
            <person name="Larson L."/>
            <person name="Lewis B."/>
            <person name="Mehta T."/>
            <person name="Park D."/>
            <person name="Pearson M."/>
            <person name="Roberts A."/>
            <person name="Saif S."/>
            <person name="Shenoy N."/>
            <person name="Sisk P."/>
            <person name="Stolte C."/>
            <person name="Sykes S."/>
            <person name="Thomson T."/>
            <person name="Walk T."/>
            <person name="White J."/>
            <person name="Yandava C."/>
            <person name="Burger G."/>
            <person name="Gray M.W."/>
            <person name="Holland P.W.H."/>
            <person name="King N."/>
            <person name="Lang F.B.F."/>
            <person name="Roger A.J."/>
            <person name="Ruiz-Trillo I."/>
            <person name="Lander E."/>
            <person name="Nusbaum C."/>
        </authorList>
    </citation>
    <scope>NUCLEOTIDE SEQUENCE [LARGE SCALE GENOMIC DNA]</scope>
    <source>
        <strain evidence="4 5">DAOM BR117</strain>
    </source>
</reference>
<dbReference type="SMART" id="SM00397">
    <property type="entry name" value="t_SNARE"/>
    <property type="match status" value="2"/>
</dbReference>
<dbReference type="GO" id="GO:0005484">
    <property type="term" value="F:SNAP receptor activity"/>
    <property type="evidence" value="ECO:0007669"/>
    <property type="project" value="TreeGrafter"/>
</dbReference>
<dbReference type="OrthoDB" id="18679at2759"/>
<comment type="similarity">
    <text evidence="1">Belongs to the SNAP-25 family.</text>
</comment>
<feature type="region of interest" description="Disordered" evidence="2">
    <location>
        <begin position="149"/>
        <end position="177"/>
    </location>
</feature>
<dbReference type="PROSITE" id="PS50192">
    <property type="entry name" value="T_SNARE"/>
    <property type="match status" value="2"/>
</dbReference>
<organism evidence="4 5">
    <name type="scientific">Spizellomyces punctatus (strain DAOM BR117)</name>
    <dbReference type="NCBI Taxonomy" id="645134"/>
    <lineage>
        <taxon>Eukaryota</taxon>
        <taxon>Fungi</taxon>
        <taxon>Fungi incertae sedis</taxon>
        <taxon>Chytridiomycota</taxon>
        <taxon>Chytridiomycota incertae sedis</taxon>
        <taxon>Chytridiomycetes</taxon>
        <taxon>Spizellomycetales</taxon>
        <taxon>Spizellomycetaceae</taxon>
        <taxon>Spizellomyces</taxon>
    </lineage>
</organism>
<evidence type="ECO:0000256" key="2">
    <source>
        <dbReference type="SAM" id="MobiDB-lite"/>
    </source>
</evidence>
<proteinExistence type="inferred from homology"/>
<dbReference type="Gene3D" id="1.20.5.110">
    <property type="match status" value="2"/>
</dbReference>
<dbReference type="GO" id="GO:0005886">
    <property type="term" value="C:plasma membrane"/>
    <property type="evidence" value="ECO:0007669"/>
    <property type="project" value="TreeGrafter"/>
</dbReference>
<feature type="domain" description="T-SNARE coiled-coil homology" evidence="3">
    <location>
        <begin position="207"/>
        <end position="269"/>
    </location>
</feature>
<sequence>MSYRNRPREDYPASSMYPEEEPVNRWAAAAQAAESAYNGGTSTGYRSWETVEEEPEDYDNSDWLERKTKKVQNDSLLSTRRALERLNETDSLAQQNMEKLAQQSEQLSKMDGRLESAHSHVKVSDAKADHLKSLNRFFMLPSFGSKKAKKKEAAAKREAEERAAREDERRLEEKERATRVERMQQVQGAQYTSVGRMYTTPDGIERDDTEEEIDRNLDQISSGLSKLKMMGQIMNSELDAQNVQVNRLADRSESTNERLKVTTHKVQRIIGK</sequence>
<evidence type="ECO:0000313" key="4">
    <source>
        <dbReference type="EMBL" id="KND02707.1"/>
    </source>
</evidence>